<organism evidence="1 2">
    <name type="scientific">Amborella trichopoda</name>
    <dbReference type="NCBI Taxonomy" id="13333"/>
    <lineage>
        <taxon>Eukaryota</taxon>
        <taxon>Viridiplantae</taxon>
        <taxon>Streptophyta</taxon>
        <taxon>Embryophyta</taxon>
        <taxon>Tracheophyta</taxon>
        <taxon>Spermatophyta</taxon>
        <taxon>Magnoliopsida</taxon>
        <taxon>Amborellales</taxon>
        <taxon>Amborellaceae</taxon>
        <taxon>Amborella</taxon>
    </lineage>
</organism>
<dbReference type="PANTHER" id="PTHR34836">
    <property type="entry name" value="OS06G0188250 PROTEIN"/>
    <property type="match status" value="1"/>
</dbReference>
<keyword evidence="2" id="KW-1185">Reference proteome</keyword>
<dbReference type="OMA" id="FIPFEGR"/>
<dbReference type="AlphaFoldDB" id="W1NZL6"/>
<dbReference type="HOGENOM" id="CLU_2018318_0_0_1"/>
<evidence type="ECO:0000313" key="2">
    <source>
        <dbReference type="Proteomes" id="UP000017836"/>
    </source>
</evidence>
<name>W1NZL6_AMBTC</name>
<sequence>MGFWSSEIGFWRKEKDGLRIKNSVSMDALKQVIFAGGASTVSPKGWVLPSDGEKKLRIGVPVRKGFKQLVEVKFNGTRNETEVTGFCIDVFDGVLLRLPHALPYEFIPFEGRPLQRFGIPSIP</sequence>
<reference evidence="2" key="1">
    <citation type="journal article" date="2013" name="Science">
        <title>The Amborella genome and the evolution of flowering plants.</title>
        <authorList>
            <consortium name="Amborella Genome Project"/>
        </authorList>
    </citation>
    <scope>NUCLEOTIDE SEQUENCE [LARGE SCALE GENOMIC DNA]</scope>
</reference>
<dbReference type="Gene3D" id="3.40.190.10">
    <property type="entry name" value="Periplasmic binding protein-like II"/>
    <property type="match status" value="1"/>
</dbReference>
<accession>W1NZL6</accession>
<dbReference type="PANTHER" id="PTHR34836:SF9">
    <property type="entry name" value="RECEPTOR LIGAND BINDING REGION DOMAIN-CONTAINING PROTEIN"/>
    <property type="match status" value="1"/>
</dbReference>
<dbReference type="eggNOG" id="KOG1052">
    <property type="taxonomic scope" value="Eukaryota"/>
</dbReference>
<proteinExistence type="predicted"/>
<evidence type="ECO:0000313" key="1">
    <source>
        <dbReference type="EMBL" id="ERN00741.1"/>
    </source>
</evidence>
<dbReference type="Proteomes" id="UP000017836">
    <property type="component" value="Unassembled WGS sequence"/>
</dbReference>
<gene>
    <name evidence="1" type="ORF">AMTR_s00106p00119030</name>
</gene>
<dbReference type="Gramene" id="ERN00741">
    <property type="protein sequence ID" value="ERN00741"/>
    <property type="gene ID" value="AMTR_s00106p00119030"/>
</dbReference>
<protein>
    <submittedName>
        <fullName evidence="1">Uncharacterized protein</fullName>
    </submittedName>
</protein>
<dbReference type="InterPro" id="IPR015683">
    <property type="entry name" value="Ionotropic_Glu_rcpt"/>
</dbReference>
<dbReference type="EMBL" id="KI394815">
    <property type="protein sequence ID" value="ERN00741.1"/>
    <property type="molecule type" value="Genomic_DNA"/>
</dbReference>